<accession>A0AAW4N5P4</accession>
<evidence type="ECO:0000313" key="1">
    <source>
        <dbReference type="EMBL" id="MBV3386834.1"/>
    </source>
</evidence>
<dbReference type="RefSeq" id="WP_217743961.1">
    <property type="nucleotide sequence ID" value="NZ_JAHOEI010000007.1"/>
</dbReference>
<dbReference type="Proteomes" id="UP001196765">
    <property type="component" value="Unassembled WGS sequence"/>
</dbReference>
<proteinExistence type="predicted"/>
<comment type="caution">
    <text evidence="1">The sequence shown here is derived from an EMBL/GenBank/DDBJ whole genome shotgun (WGS) entry which is preliminary data.</text>
</comment>
<sequence>MEVFLFFGAALLLAVVLKVIFTPRSAKKVVMSSNPIDGIRFGGVMGFMLGDSYEFCLSRFKHLDIAIDYQDKTGDNSMIMGWGKNQYNNINAVRFIFEQKKLSSIVIDVDFSKEGIRDMYGILISRICRVLKTEPILSDSKQTAWASPKSGIILFRHLVPIAEEENLLIQIGDL</sequence>
<evidence type="ECO:0000313" key="2">
    <source>
        <dbReference type="Proteomes" id="UP001196765"/>
    </source>
</evidence>
<name>A0AAW4N5P4_9BACT</name>
<dbReference type="EMBL" id="JAHOEI010000007">
    <property type="protein sequence ID" value="MBV3386834.1"/>
    <property type="molecule type" value="Genomic_DNA"/>
</dbReference>
<dbReference type="AlphaFoldDB" id="A0AAW4N5P4"/>
<organism evidence="1 2">
    <name type="scientific">Segatella copri</name>
    <dbReference type="NCBI Taxonomy" id="165179"/>
    <lineage>
        <taxon>Bacteria</taxon>
        <taxon>Pseudomonadati</taxon>
        <taxon>Bacteroidota</taxon>
        <taxon>Bacteroidia</taxon>
        <taxon>Bacteroidales</taxon>
        <taxon>Prevotellaceae</taxon>
        <taxon>Segatella</taxon>
    </lineage>
</organism>
<reference evidence="1" key="1">
    <citation type="submission" date="2021-06" db="EMBL/GenBank/DDBJ databases">
        <title>Collection of gut derived symbiotic bacterial strains cultured from healthy donors.</title>
        <authorList>
            <person name="Lin H."/>
            <person name="Littmann E."/>
            <person name="Pamer E.G."/>
        </authorList>
    </citation>
    <scope>NUCLEOTIDE SEQUENCE</scope>
    <source>
        <strain evidence="1">MSK.21.74</strain>
    </source>
</reference>
<gene>
    <name evidence="1" type="ORF">KSW82_03650</name>
</gene>
<protein>
    <submittedName>
        <fullName evidence="1">Uncharacterized protein</fullName>
    </submittedName>
</protein>